<sequence length="151" mass="17832">MDVWISRCNKTVECSYCHEPIHLGSPMVFGKLWMRFTGNDGQPRRWVRNFRWHAKREADGACCWLVSGLDELSRRVFVETRGRKKLCIPKDQRDKRLALLRKRARILQRLKFIMFAEADQREVDEIVRLGSQLEDMKEEIANLGGVPKSWK</sequence>
<evidence type="ECO:0000313" key="1">
    <source>
        <dbReference type="EMBL" id="KKK83622.1"/>
    </source>
</evidence>
<organism evidence="1">
    <name type="scientific">marine sediment metagenome</name>
    <dbReference type="NCBI Taxonomy" id="412755"/>
    <lineage>
        <taxon>unclassified sequences</taxon>
        <taxon>metagenomes</taxon>
        <taxon>ecological metagenomes</taxon>
    </lineage>
</organism>
<reference evidence="1" key="1">
    <citation type="journal article" date="2015" name="Nature">
        <title>Complex archaea that bridge the gap between prokaryotes and eukaryotes.</title>
        <authorList>
            <person name="Spang A."/>
            <person name="Saw J.H."/>
            <person name="Jorgensen S.L."/>
            <person name="Zaremba-Niedzwiedzka K."/>
            <person name="Martijn J."/>
            <person name="Lind A.E."/>
            <person name="van Eijk R."/>
            <person name="Schleper C."/>
            <person name="Guy L."/>
            <person name="Ettema T.J."/>
        </authorList>
    </citation>
    <scope>NUCLEOTIDE SEQUENCE</scope>
</reference>
<accession>A0A0F8YQG1</accession>
<gene>
    <name evidence="1" type="ORF">LCGC14_2791520</name>
</gene>
<name>A0A0F8YQG1_9ZZZZ</name>
<proteinExistence type="predicted"/>
<protein>
    <submittedName>
        <fullName evidence="1">Uncharacterized protein</fullName>
    </submittedName>
</protein>
<comment type="caution">
    <text evidence="1">The sequence shown here is derived from an EMBL/GenBank/DDBJ whole genome shotgun (WGS) entry which is preliminary data.</text>
</comment>
<dbReference type="EMBL" id="LAZR01052137">
    <property type="protein sequence ID" value="KKK83622.1"/>
    <property type="molecule type" value="Genomic_DNA"/>
</dbReference>
<dbReference type="AlphaFoldDB" id="A0A0F8YQG1"/>